<evidence type="ECO:0000313" key="4">
    <source>
        <dbReference type="Proteomes" id="UP000244755"/>
    </source>
</evidence>
<dbReference type="KEGG" id="mee:DA075_01680"/>
<protein>
    <recommendedName>
        <fullName evidence="2">Phosphodiester glycosidase domain-containing protein</fullName>
    </recommendedName>
</protein>
<sequence length="270" mass="27957">MVGRAGRIGAWLLGASWFGATCLGAGPAPAAPAAPALATASAPNVASSGVSCRSQSHEGQAYAVCTVDLRRARVKLFWRGPDGLPYGSLSRLAGQQGANLAFAMNAGMYDTGLAPVGLYVEDGRELKSANTANGPGNFHLKPNGVFYVAGDRAGVLETGRYLKAHPRAEFATQSGPMLVINNRIHPKISEDGPSQKIRNGVGVRPDGHSAVFAISEAPVSFGAFARLFRDALGCPNALFLDGSVSSLYAPSLGRQDLSRPLGPLVGAVTK</sequence>
<evidence type="ECO:0000259" key="2">
    <source>
        <dbReference type="Pfam" id="PF09992"/>
    </source>
</evidence>
<evidence type="ECO:0000256" key="1">
    <source>
        <dbReference type="SAM" id="SignalP"/>
    </source>
</evidence>
<proteinExistence type="predicted"/>
<feature type="domain" description="Phosphodiester glycosidase" evidence="2">
    <location>
        <begin position="99"/>
        <end position="248"/>
    </location>
</feature>
<accession>A0A2R4WE30</accession>
<feature type="signal peptide" evidence="1">
    <location>
        <begin position="1"/>
        <end position="30"/>
    </location>
</feature>
<dbReference type="InterPro" id="IPR018711">
    <property type="entry name" value="NAGPA"/>
</dbReference>
<evidence type="ECO:0000313" key="3">
    <source>
        <dbReference type="EMBL" id="AWB19807.1"/>
    </source>
</evidence>
<organism evidence="3 4">
    <name type="scientific">Methylobacterium currus</name>
    <dbReference type="NCBI Taxonomy" id="2051553"/>
    <lineage>
        <taxon>Bacteria</taxon>
        <taxon>Pseudomonadati</taxon>
        <taxon>Pseudomonadota</taxon>
        <taxon>Alphaproteobacteria</taxon>
        <taxon>Hyphomicrobiales</taxon>
        <taxon>Methylobacteriaceae</taxon>
        <taxon>Methylobacterium</taxon>
    </lineage>
</organism>
<keyword evidence="1" id="KW-0732">Signal</keyword>
<dbReference type="RefSeq" id="WP_099951732.1">
    <property type="nucleotide sequence ID" value="NZ_CP028843.1"/>
</dbReference>
<dbReference type="EMBL" id="CP028843">
    <property type="protein sequence ID" value="AWB19807.1"/>
    <property type="molecule type" value="Genomic_DNA"/>
</dbReference>
<dbReference type="AlphaFoldDB" id="A0A2R4WE30"/>
<dbReference type="Pfam" id="PF09992">
    <property type="entry name" value="NAGPA"/>
    <property type="match status" value="1"/>
</dbReference>
<gene>
    <name evidence="3" type="ORF">DA075_01680</name>
</gene>
<name>A0A2R4WE30_9HYPH</name>
<dbReference type="Proteomes" id="UP000244755">
    <property type="component" value="Chromosome 1"/>
</dbReference>
<feature type="chain" id="PRO_5015361055" description="Phosphodiester glycosidase domain-containing protein" evidence="1">
    <location>
        <begin position="31"/>
        <end position="270"/>
    </location>
</feature>
<keyword evidence="4" id="KW-1185">Reference proteome</keyword>
<dbReference type="OrthoDB" id="5515706at2"/>
<reference evidence="3 4" key="1">
    <citation type="submission" date="2018-04" db="EMBL/GenBank/DDBJ databases">
        <title>Methylobacterium sp. PR1016A genome.</title>
        <authorList>
            <person name="Park W."/>
        </authorList>
    </citation>
    <scope>NUCLEOTIDE SEQUENCE [LARGE SCALE GENOMIC DNA]</scope>
    <source>
        <strain evidence="3 4">PR1016A</strain>
    </source>
</reference>